<dbReference type="PANTHER" id="PTHR31302:SF20">
    <property type="entry name" value="CONSERVED PROTEIN"/>
    <property type="match status" value="1"/>
</dbReference>
<dbReference type="AlphaFoldDB" id="A0AB35MKE1"/>
<dbReference type="GO" id="GO:0016020">
    <property type="term" value="C:membrane"/>
    <property type="evidence" value="ECO:0007669"/>
    <property type="project" value="GOC"/>
</dbReference>
<dbReference type="InterPro" id="IPR051158">
    <property type="entry name" value="Metallophosphoesterase_sf"/>
</dbReference>
<name>A0AB35MKE1_9MICO</name>
<dbReference type="SUPFAM" id="SSF56300">
    <property type="entry name" value="Metallo-dependent phosphatases"/>
    <property type="match status" value="1"/>
</dbReference>
<dbReference type="GO" id="GO:0009245">
    <property type="term" value="P:lipid A biosynthetic process"/>
    <property type="evidence" value="ECO:0007669"/>
    <property type="project" value="TreeGrafter"/>
</dbReference>
<comment type="caution">
    <text evidence="2">The sequence shown here is derived from an EMBL/GenBank/DDBJ whole genome shotgun (WGS) entry which is preliminary data.</text>
</comment>
<dbReference type="InterPro" id="IPR004843">
    <property type="entry name" value="Calcineurin-like_PHP"/>
</dbReference>
<dbReference type="EMBL" id="JAUHQB010000010">
    <property type="protein sequence ID" value="MDN4484228.1"/>
    <property type="molecule type" value="Genomic_DNA"/>
</dbReference>
<dbReference type="PANTHER" id="PTHR31302">
    <property type="entry name" value="TRANSMEMBRANE PROTEIN WITH METALLOPHOSPHOESTERASE DOMAIN-RELATED"/>
    <property type="match status" value="1"/>
</dbReference>
<reference evidence="2 3" key="1">
    <citation type="submission" date="2023-06" db="EMBL/GenBank/DDBJ databases">
        <title>SYSU T0a273.</title>
        <authorList>
            <person name="Gao L."/>
            <person name="Fang B.-Z."/>
            <person name="Li W.-J."/>
        </authorList>
    </citation>
    <scope>NUCLEOTIDE SEQUENCE [LARGE SCALE GENOMIC DNA]</scope>
    <source>
        <strain evidence="2 3">SYSU T0a273</strain>
    </source>
</reference>
<dbReference type="InterPro" id="IPR029052">
    <property type="entry name" value="Metallo-depent_PP-like"/>
</dbReference>
<dbReference type="Gene3D" id="3.60.21.10">
    <property type="match status" value="1"/>
</dbReference>
<accession>A0AB35MKE1</accession>
<dbReference type="GO" id="GO:0008758">
    <property type="term" value="F:UDP-2,3-diacylglucosamine hydrolase activity"/>
    <property type="evidence" value="ECO:0007669"/>
    <property type="project" value="TreeGrafter"/>
</dbReference>
<dbReference type="Pfam" id="PF00149">
    <property type="entry name" value="Metallophos"/>
    <property type="match status" value="1"/>
</dbReference>
<dbReference type="RefSeq" id="WP_301160867.1">
    <property type="nucleotide sequence ID" value="NZ_JAUHQB010000010.1"/>
</dbReference>
<evidence type="ECO:0000313" key="3">
    <source>
        <dbReference type="Proteomes" id="UP001172756"/>
    </source>
</evidence>
<organism evidence="2 3">
    <name type="scientific">Demequina lignilytica</name>
    <dbReference type="NCBI Taxonomy" id="3051663"/>
    <lineage>
        <taxon>Bacteria</taxon>
        <taxon>Bacillati</taxon>
        <taxon>Actinomycetota</taxon>
        <taxon>Actinomycetes</taxon>
        <taxon>Micrococcales</taxon>
        <taxon>Demequinaceae</taxon>
        <taxon>Demequina</taxon>
    </lineage>
</organism>
<feature type="domain" description="Calcineurin-like phosphoesterase" evidence="1">
    <location>
        <begin position="47"/>
        <end position="229"/>
    </location>
</feature>
<gene>
    <name evidence="2" type="ORF">QQ002_11815</name>
</gene>
<protein>
    <submittedName>
        <fullName evidence="2">Metallophosphoesterase family protein</fullName>
    </submittedName>
</protein>
<dbReference type="Proteomes" id="UP001172756">
    <property type="component" value="Unassembled WGS sequence"/>
</dbReference>
<proteinExistence type="predicted"/>
<evidence type="ECO:0000313" key="2">
    <source>
        <dbReference type="EMBL" id="MDN4484228.1"/>
    </source>
</evidence>
<sequence length="302" mass="31730">MRRSLGVFGSLALAAGAGLAWGLAEAHSFVLRRRTVPVLPAGSRPVRILHLSDLHLTPSQRDKVRWVRALAAEPLDAVITTGDNLAHLEAVPTVLEALEPLLRLPGAFVLGSNDYFGPHPKNPFTYFASPTRVRPEPVRLPTDDLRRGLTDAGWLDLDNARGVVQAAGSILDLVGLDDPHIGRDAMPEAAALAAGAATRIGVVHAPYTRALDRLAADGAELILAGHTHGGQVCVPLYGALVTNCDLDTSRASGLHGWPGVRPDSGGAGAFLHVSGGLGTSPYAPVRFACRPEATVLTLVPRS</sequence>
<evidence type="ECO:0000259" key="1">
    <source>
        <dbReference type="Pfam" id="PF00149"/>
    </source>
</evidence>